<evidence type="ECO:0000256" key="2">
    <source>
        <dbReference type="ARBA" id="ARBA00022679"/>
    </source>
</evidence>
<feature type="region of interest" description="Disordered" evidence="12">
    <location>
        <begin position="408"/>
        <end position="438"/>
    </location>
</feature>
<keyword evidence="7" id="KW-0862">Zinc</keyword>
<dbReference type="NCBIfam" id="NF004046">
    <property type="entry name" value="PRK05563.1"/>
    <property type="match status" value="1"/>
</dbReference>
<keyword evidence="8 11" id="KW-0067">ATP-binding</keyword>
<sequence length="623" mass="67370">MSQGPASKKRADSPAAVPAGGGAPPPASDNYTVVARRYRPQRFEDVVGQDHVVQALRNAIRLNRLAQAYLFCGTRGVGKTSMARIFAKCLNCVKGPTEEPCQVCDICQAISVGQDVDVIEIDGASNNGVEQVRELRQNVSLRPSRSRFKIYYIDEVHMLSTGAFNALLKTLEEPPPHVKFFFATTEANKIPITVLSRCQRYDFAGIAPDAIVETLKSICDREGVEADLDALQIVARRAGGSMRDAQSLLERMLSSGSPRLTPDVVHGLLGTASDDRLIGMVEALATHDSAAALTLLDQAASEGVQPTELLAGVIDFLRDALVLSIGAESLTLTIAPRQKPRLQAAVDRWSTDAILASLQILAEARARMRGVSHGRLLSELALVRVARLENLDELGEVVQRLKALEAGTTPPPKVSATSAKKKLSQSDSIASQQSGIGKPPHFAAPVEAVRVASVLPPVLRATEPEIVVEHRLAIEQERRVEALPPLDLEVVQKIWPDLLKKVGASLSWRLSQAQPIGVDEPDVLVIGAKPGYNSVADPCGADEARKRIGECLQWLLQRPLSVRYEASQADGAQPEAPESGSRRLDQLGADPLIQKVVELFEARVSHFEPETRRDGEDGSTSVH</sequence>
<dbReference type="SMART" id="SM00382">
    <property type="entry name" value="AAA"/>
    <property type="match status" value="1"/>
</dbReference>
<keyword evidence="2 11" id="KW-0808">Transferase</keyword>
<dbReference type="InterPro" id="IPR012763">
    <property type="entry name" value="DNA_pol_III_sug/sutau_N"/>
</dbReference>
<keyword evidence="9 11" id="KW-0239">DNA-directed DNA polymerase</keyword>
<feature type="domain" description="AAA+ ATPase" evidence="13">
    <location>
        <begin position="65"/>
        <end position="207"/>
    </location>
</feature>
<feature type="region of interest" description="Disordered" evidence="12">
    <location>
        <begin position="566"/>
        <end position="587"/>
    </location>
</feature>
<evidence type="ECO:0000256" key="7">
    <source>
        <dbReference type="ARBA" id="ARBA00022833"/>
    </source>
</evidence>
<dbReference type="NCBIfam" id="TIGR02397">
    <property type="entry name" value="dnaX_nterm"/>
    <property type="match status" value="1"/>
</dbReference>
<dbReference type="Pfam" id="PF13177">
    <property type="entry name" value="DNA_pol3_delta2"/>
    <property type="match status" value="1"/>
</dbReference>
<evidence type="ECO:0000256" key="6">
    <source>
        <dbReference type="ARBA" id="ARBA00022741"/>
    </source>
</evidence>
<dbReference type="InterPro" id="IPR008921">
    <property type="entry name" value="DNA_pol3_clamp-load_cplx_C"/>
</dbReference>
<dbReference type="InterPro" id="IPR027417">
    <property type="entry name" value="P-loop_NTPase"/>
</dbReference>
<comment type="function">
    <text evidence="11">DNA polymerase III is a complex, multichain enzyme responsible for most of the replicative synthesis in bacteria. This DNA polymerase also exhibits 3' to 5' exonuclease activity.</text>
</comment>
<dbReference type="InterPro" id="IPR003593">
    <property type="entry name" value="AAA+_ATPase"/>
</dbReference>
<proteinExistence type="inferred from homology"/>
<dbReference type="CDD" id="cd18137">
    <property type="entry name" value="HLD_clamp_pol_III_gamma_tau"/>
    <property type="match status" value="1"/>
</dbReference>
<evidence type="ECO:0000256" key="10">
    <source>
        <dbReference type="ARBA" id="ARBA00049244"/>
    </source>
</evidence>
<evidence type="ECO:0000256" key="9">
    <source>
        <dbReference type="ARBA" id="ARBA00022932"/>
    </source>
</evidence>
<dbReference type="Gene3D" id="1.20.272.10">
    <property type="match status" value="1"/>
</dbReference>
<accession>A0ABT6FDF8</accession>
<comment type="caution">
    <text evidence="14">The sequence shown here is derived from an EMBL/GenBank/DDBJ whole genome shotgun (WGS) entry which is preliminary data.</text>
</comment>
<keyword evidence="3 11" id="KW-0548">Nucleotidyltransferase</keyword>
<evidence type="ECO:0000256" key="4">
    <source>
        <dbReference type="ARBA" id="ARBA00022705"/>
    </source>
</evidence>
<dbReference type="EC" id="2.7.7.7" evidence="11"/>
<evidence type="ECO:0000256" key="1">
    <source>
        <dbReference type="ARBA" id="ARBA00006360"/>
    </source>
</evidence>
<dbReference type="SUPFAM" id="SSF48019">
    <property type="entry name" value="post-AAA+ oligomerization domain-like"/>
    <property type="match status" value="1"/>
</dbReference>
<dbReference type="SUPFAM" id="SSF52540">
    <property type="entry name" value="P-loop containing nucleoside triphosphate hydrolases"/>
    <property type="match status" value="1"/>
</dbReference>
<keyword evidence="4 11" id="KW-0235">DNA replication</keyword>
<dbReference type="PANTHER" id="PTHR11669">
    <property type="entry name" value="REPLICATION FACTOR C / DNA POLYMERASE III GAMMA-TAU SUBUNIT"/>
    <property type="match status" value="1"/>
</dbReference>
<dbReference type="EMBL" id="JARRAG010000002">
    <property type="protein sequence ID" value="MDG3005611.1"/>
    <property type="molecule type" value="Genomic_DNA"/>
</dbReference>
<dbReference type="Gene3D" id="3.40.50.300">
    <property type="entry name" value="P-loop containing nucleotide triphosphate hydrolases"/>
    <property type="match status" value="1"/>
</dbReference>
<dbReference type="Gene3D" id="1.10.8.60">
    <property type="match status" value="1"/>
</dbReference>
<organism evidence="14 15">
    <name type="scientific">Paludisphaera mucosa</name>
    <dbReference type="NCBI Taxonomy" id="3030827"/>
    <lineage>
        <taxon>Bacteria</taxon>
        <taxon>Pseudomonadati</taxon>
        <taxon>Planctomycetota</taxon>
        <taxon>Planctomycetia</taxon>
        <taxon>Isosphaerales</taxon>
        <taxon>Isosphaeraceae</taxon>
        <taxon>Paludisphaera</taxon>
    </lineage>
</organism>
<evidence type="ECO:0000313" key="14">
    <source>
        <dbReference type="EMBL" id="MDG3005611.1"/>
    </source>
</evidence>
<dbReference type="Pfam" id="PF22608">
    <property type="entry name" value="DNAX_ATPase_lid"/>
    <property type="match status" value="1"/>
</dbReference>
<gene>
    <name evidence="11 14" type="primary">dnaX</name>
    <name evidence="14" type="ORF">PZE19_17625</name>
</gene>
<dbReference type="InterPro" id="IPR050238">
    <property type="entry name" value="DNA_Rep/Repair_Clamp_Loader"/>
</dbReference>
<keyword evidence="6 11" id="KW-0547">Nucleotide-binding</keyword>
<dbReference type="CDD" id="cd00009">
    <property type="entry name" value="AAA"/>
    <property type="match status" value="1"/>
</dbReference>
<dbReference type="InterPro" id="IPR022754">
    <property type="entry name" value="DNA_pol_III_gamma-3"/>
</dbReference>
<feature type="region of interest" description="Disordered" evidence="12">
    <location>
        <begin position="1"/>
        <end position="30"/>
    </location>
</feature>
<dbReference type="Pfam" id="PF12169">
    <property type="entry name" value="DNA_pol3_gamma3"/>
    <property type="match status" value="1"/>
</dbReference>
<dbReference type="InterPro" id="IPR045085">
    <property type="entry name" value="HLD_clamp_pol_III_gamma_tau"/>
</dbReference>
<evidence type="ECO:0000313" key="15">
    <source>
        <dbReference type="Proteomes" id="UP001216907"/>
    </source>
</evidence>
<protein>
    <recommendedName>
        <fullName evidence="11">DNA polymerase III subunit gamma/tau</fullName>
        <ecNumber evidence="11">2.7.7.7</ecNumber>
    </recommendedName>
</protein>
<evidence type="ECO:0000256" key="12">
    <source>
        <dbReference type="SAM" id="MobiDB-lite"/>
    </source>
</evidence>
<evidence type="ECO:0000259" key="13">
    <source>
        <dbReference type="SMART" id="SM00382"/>
    </source>
</evidence>
<feature type="compositionally biased region" description="Polar residues" evidence="12">
    <location>
        <begin position="425"/>
        <end position="435"/>
    </location>
</feature>
<keyword evidence="5" id="KW-0479">Metal-binding</keyword>
<dbReference type="RefSeq" id="WP_277861942.1">
    <property type="nucleotide sequence ID" value="NZ_JARRAG010000002.1"/>
</dbReference>
<keyword evidence="15" id="KW-1185">Reference proteome</keyword>
<name>A0ABT6FDF8_9BACT</name>
<dbReference type="Proteomes" id="UP001216907">
    <property type="component" value="Unassembled WGS sequence"/>
</dbReference>
<comment type="catalytic activity">
    <reaction evidence="10 11">
        <text>DNA(n) + a 2'-deoxyribonucleoside 5'-triphosphate = DNA(n+1) + diphosphate</text>
        <dbReference type="Rhea" id="RHEA:22508"/>
        <dbReference type="Rhea" id="RHEA-COMP:17339"/>
        <dbReference type="Rhea" id="RHEA-COMP:17340"/>
        <dbReference type="ChEBI" id="CHEBI:33019"/>
        <dbReference type="ChEBI" id="CHEBI:61560"/>
        <dbReference type="ChEBI" id="CHEBI:173112"/>
        <dbReference type="EC" id="2.7.7.7"/>
    </reaction>
</comment>
<comment type="similarity">
    <text evidence="1 11">Belongs to the DnaX/STICHEL family.</text>
</comment>
<comment type="subunit">
    <text evidence="11">DNA polymerase III contains a core (composed of alpha, epsilon and theta chains) that associates with a tau subunit. This core dimerizes to form the POLIII' complex. PolIII' associates with the gamma complex (composed of gamma, delta, delta', psi and chi chains) and with the beta chain to form the complete DNA polymerase III complex.</text>
</comment>
<evidence type="ECO:0000256" key="5">
    <source>
        <dbReference type="ARBA" id="ARBA00022723"/>
    </source>
</evidence>
<evidence type="ECO:0000256" key="11">
    <source>
        <dbReference type="RuleBase" id="RU364063"/>
    </source>
</evidence>
<reference evidence="14 15" key="1">
    <citation type="submission" date="2023-03" db="EMBL/GenBank/DDBJ databases">
        <title>Paludisphaera mucosa sp. nov. a novel planctomycete from northern fen.</title>
        <authorList>
            <person name="Ivanova A."/>
        </authorList>
    </citation>
    <scope>NUCLEOTIDE SEQUENCE [LARGE SCALE GENOMIC DNA]</scope>
    <source>
        <strain evidence="14 15">Pla2</strain>
    </source>
</reference>
<evidence type="ECO:0000256" key="3">
    <source>
        <dbReference type="ARBA" id="ARBA00022695"/>
    </source>
</evidence>
<dbReference type="GO" id="GO:0003887">
    <property type="term" value="F:DNA-directed DNA polymerase activity"/>
    <property type="evidence" value="ECO:0007669"/>
    <property type="project" value="UniProtKB-EC"/>
</dbReference>
<evidence type="ECO:0000256" key="8">
    <source>
        <dbReference type="ARBA" id="ARBA00022840"/>
    </source>
</evidence>
<dbReference type="PANTHER" id="PTHR11669:SF0">
    <property type="entry name" value="PROTEIN STICHEL-LIKE 2"/>
    <property type="match status" value="1"/>
</dbReference>